<accession>A0A9D4USU2</accession>
<dbReference type="Proteomes" id="UP000886520">
    <property type="component" value="Chromosome 11"/>
</dbReference>
<sequence length="110" mass="12238">MKVSQSQVAYAEFREPKLPIHGKLLHSVGCLNSSVTTSSQERGRPILEFSSLVGTATVNEVENLLHRWEVVFMSCNYSAKWFSDCCGDLAKVVSSMDRKREREGDALSAV</sequence>
<organism evidence="1 2">
    <name type="scientific">Adiantum capillus-veneris</name>
    <name type="common">Maidenhair fern</name>
    <dbReference type="NCBI Taxonomy" id="13818"/>
    <lineage>
        <taxon>Eukaryota</taxon>
        <taxon>Viridiplantae</taxon>
        <taxon>Streptophyta</taxon>
        <taxon>Embryophyta</taxon>
        <taxon>Tracheophyta</taxon>
        <taxon>Polypodiopsida</taxon>
        <taxon>Polypodiidae</taxon>
        <taxon>Polypodiales</taxon>
        <taxon>Pteridineae</taxon>
        <taxon>Pteridaceae</taxon>
        <taxon>Vittarioideae</taxon>
        <taxon>Adiantum</taxon>
    </lineage>
</organism>
<comment type="caution">
    <text evidence="1">The sequence shown here is derived from an EMBL/GenBank/DDBJ whole genome shotgun (WGS) entry which is preliminary data.</text>
</comment>
<evidence type="ECO:0000313" key="1">
    <source>
        <dbReference type="EMBL" id="KAI5073202.1"/>
    </source>
</evidence>
<reference evidence="1" key="1">
    <citation type="submission" date="2021-01" db="EMBL/GenBank/DDBJ databases">
        <title>Adiantum capillus-veneris genome.</title>
        <authorList>
            <person name="Fang Y."/>
            <person name="Liao Q."/>
        </authorList>
    </citation>
    <scope>NUCLEOTIDE SEQUENCE</scope>
    <source>
        <strain evidence="1">H3</strain>
        <tissue evidence="1">Leaf</tissue>
    </source>
</reference>
<gene>
    <name evidence="1" type="ORF">GOP47_0011215</name>
</gene>
<name>A0A9D4USU2_ADICA</name>
<proteinExistence type="predicted"/>
<evidence type="ECO:0000313" key="2">
    <source>
        <dbReference type="Proteomes" id="UP000886520"/>
    </source>
</evidence>
<protein>
    <submittedName>
        <fullName evidence="1">Uncharacterized protein</fullName>
    </submittedName>
</protein>
<keyword evidence="2" id="KW-1185">Reference proteome</keyword>
<dbReference type="EMBL" id="JABFUD020000011">
    <property type="protein sequence ID" value="KAI5073202.1"/>
    <property type="molecule type" value="Genomic_DNA"/>
</dbReference>
<dbReference type="AlphaFoldDB" id="A0A9D4USU2"/>